<name>A0A1Y2MNA9_PSEAH</name>
<evidence type="ECO:0000256" key="3">
    <source>
        <dbReference type="ARBA" id="ARBA00023125"/>
    </source>
</evidence>
<sequence length="248" mass="27537">MDNAVNVRANAVSVRVLVVEDDHTIGDLLQINLRSHGFDTVWRTDGATALRAVAEVPFDLILLDLGLPDIDGTEVCRRMRTVLPEAIIVILTARTAEMDVIVGLEAGADDYLTKPVRLAELLARVRAHLRRSEPKGTTQVIELGDLRIDLSGRRVSIGHTGVELRNKEFDLLARMAREPGTALSRDQLMSDVWDEHWIGPTKTLDVHVGNLRRLLASFSAHRAPRITTLRGHGYRLEWPPNGGEGTDR</sequence>
<evidence type="ECO:0000256" key="4">
    <source>
        <dbReference type="PROSITE-ProRule" id="PRU00169"/>
    </source>
</evidence>
<dbReference type="SMART" id="SM00862">
    <property type="entry name" value="Trans_reg_C"/>
    <property type="match status" value="1"/>
</dbReference>
<dbReference type="InterPro" id="IPR036388">
    <property type="entry name" value="WH-like_DNA-bd_sf"/>
</dbReference>
<evidence type="ECO:0000256" key="2">
    <source>
        <dbReference type="ARBA" id="ARBA00023012"/>
    </source>
</evidence>
<dbReference type="Gene3D" id="1.10.10.10">
    <property type="entry name" value="Winged helix-like DNA-binding domain superfamily/Winged helix DNA-binding domain"/>
    <property type="match status" value="1"/>
</dbReference>
<evidence type="ECO:0000259" key="7">
    <source>
        <dbReference type="PROSITE" id="PS51755"/>
    </source>
</evidence>
<accession>A0A1Y2MNA9</accession>
<evidence type="ECO:0000313" key="8">
    <source>
        <dbReference type="EMBL" id="OSY36662.1"/>
    </source>
</evidence>
<keyword evidence="2" id="KW-0902">Two-component regulatory system</keyword>
<dbReference type="STRING" id="2074.BG845_05267"/>
<comment type="caution">
    <text evidence="8">The sequence shown here is derived from an EMBL/GenBank/DDBJ whole genome shotgun (WGS) entry which is preliminary data.</text>
</comment>
<dbReference type="PANTHER" id="PTHR48111:SF40">
    <property type="entry name" value="PHOSPHATE REGULON TRANSCRIPTIONAL REGULATORY PROTEIN PHOB"/>
    <property type="match status" value="1"/>
</dbReference>
<evidence type="ECO:0000256" key="5">
    <source>
        <dbReference type="PROSITE-ProRule" id="PRU01091"/>
    </source>
</evidence>
<dbReference type="InterPro" id="IPR016032">
    <property type="entry name" value="Sig_transdc_resp-reg_C-effctor"/>
</dbReference>
<feature type="domain" description="Response regulatory" evidence="6">
    <location>
        <begin position="15"/>
        <end position="129"/>
    </location>
</feature>
<dbReference type="SUPFAM" id="SSF52172">
    <property type="entry name" value="CheY-like"/>
    <property type="match status" value="1"/>
</dbReference>
<keyword evidence="3 5" id="KW-0238">DNA-binding</keyword>
<dbReference type="GO" id="GO:0032993">
    <property type="term" value="C:protein-DNA complex"/>
    <property type="evidence" value="ECO:0007669"/>
    <property type="project" value="TreeGrafter"/>
</dbReference>
<dbReference type="InterPro" id="IPR001789">
    <property type="entry name" value="Sig_transdc_resp-reg_receiver"/>
</dbReference>
<evidence type="ECO:0000256" key="1">
    <source>
        <dbReference type="ARBA" id="ARBA00022553"/>
    </source>
</evidence>
<dbReference type="PROSITE" id="PS51755">
    <property type="entry name" value="OMPR_PHOB"/>
    <property type="match status" value="1"/>
</dbReference>
<dbReference type="GO" id="GO:0006355">
    <property type="term" value="P:regulation of DNA-templated transcription"/>
    <property type="evidence" value="ECO:0007669"/>
    <property type="project" value="InterPro"/>
</dbReference>
<dbReference type="GO" id="GO:0000976">
    <property type="term" value="F:transcription cis-regulatory region binding"/>
    <property type="evidence" value="ECO:0007669"/>
    <property type="project" value="TreeGrafter"/>
</dbReference>
<dbReference type="CDD" id="cd00383">
    <property type="entry name" value="trans_reg_C"/>
    <property type="match status" value="1"/>
</dbReference>
<dbReference type="GO" id="GO:0000156">
    <property type="term" value="F:phosphorelay response regulator activity"/>
    <property type="evidence" value="ECO:0007669"/>
    <property type="project" value="TreeGrafter"/>
</dbReference>
<dbReference type="Gene3D" id="6.10.250.690">
    <property type="match status" value="1"/>
</dbReference>
<proteinExistence type="predicted"/>
<dbReference type="Pfam" id="PF00072">
    <property type="entry name" value="Response_reg"/>
    <property type="match status" value="1"/>
</dbReference>
<dbReference type="Pfam" id="PF00486">
    <property type="entry name" value="Trans_reg_C"/>
    <property type="match status" value="1"/>
</dbReference>
<dbReference type="PROSITE" id="PS50110">
    <property type="entry name" value="RESPONSE_REGULATORY"/>
    <property type="match status" value="1"/>
</dbReference>
<keyword evidence="9" id="KW-1185">Reference proteome</keyword>
<dbReference type="AlphaFoldDB" id="A0A1Y2MNA9"/>
<feature type="modified residue" description="4-aspartylphosphate" evidence="4">
    <location>
        <position position="64"/>
    </location>
</feature>
<dbReference type="InterPro" id="IPR011006">
    <property type="entry name" value="CheY-like_superfamily"/>
</dbReference>
<evidence type="ECO:0000313" key="9">
    <source>
        <dbReference type="Proteomes" id="UP000194360"/>
    </source>
</evidence>
<dbReference type="GO" id="GO:0005829">
    <property type="term" value="C:cytosol"/>
    <property type="evidence" value="ECO:0007669"/>
    <property type="project" value="TreeGrafter"/>
</dbReference>
<feature type="domain" description="OmpR/PhoB-type" evidence="7">
    <location>
        <begin position="138"/>
        <end position="238"/>
    </location>
</feature>
<dbReference type="PANTHER" id="PTHR48111">
    <property type="entry name" value="REGULATOR OF RPOS"/>
    <property type="match status" value="1"/>
</dbReference>
<dbReference type="InterPro" id="IPR001867">
    <property type="entry name" value="OmpR/PhoB-type_DNA-bd"/>
</dbReference>
<dbReference type="EMBL" id="MIGB01000037">
    <property type="protein sequence ID" value="OSY36662.1"/>
    <property type="molecule type" value="Genomic_DNA"/>
</dbReference>
<dbReference type="SMART" id="SM00448">
    <property type="entry name" value="REC"/>
    <property type="match status" value="1"/>
</dbReference>
<dbReference type="InterPro" id="IPR039420">
    <property type="entry name" value="WalR-like"/>
</dbReference>
<organism evidence="8 9">
    <name type="scientific">Pseudonocardia autotrophica</name>
    <name type="common">Amycolata autotrophica</name>
    <name type="synonym">Nocardia autotrophica</name>
    <dbReference type="NCBI Taxonomy" id="2074"/>
    <lineage>
        <taxon>Bacteria</taxon>
        <taxon>Bacillati</taxon>
        <taxon>Actinomycetota</taxon>
        <taxon>Actinomycetes</taxon>
        <taxon>Pseudonocardiales</taxon>
        <taxon>Pseudonocardiaceae</taxon>
        <taxon>Pseudonocardia</taxon>
    </lineage>
</organism>
<gene>
    <name evidence="8" type="primary">phoP_1</name>
    <name evidence="8" type="ORF">BG845_05267</name>
</gene>
<dbReference type="Gene3D" id="3.40.50.2300">
    <property type="match status" value="1"/>
</dbReference>
<evidence type="ECO:0000259" key="6">
    <source>
        <dbReference type="PROSITE" id="PS50110"/>
    </source>
</evidence>
<dbReference type="SUPFAM" id="SSF46894">
    <property type="entry name" value="C-terminal effector domain of the bipartite response regulators"/>
    <property type="match status" value="1"/>
</dbReference>
<protein>
    <submittedName>
        <fullName evidence="8">Alkaline phosphatase synthesis transcriptional regulatory protein PhoP</fullName>
    </submittedName>
</protein>
<dbReference type="CDD" id="cd17574">
    <property type="entry name" value="REC_OmpR"/>
    <property type="match status" value="1"/>
</dbReference>
<dbReference type="RefSeq" id="WP_232021785.1">
    <property type="nucleotide sequence ID" value="NZ_AP018921.1"/>
</dbReference>
<feature type="DNA-binding region" description="OmpR/PhoB-type" evidence="5">
    <location>
        <begin position="138"/>
        <end position="238"/>
    </location>
</feature>
<keyword evidence="1 4" id="KW-0597">Phosphoprotein</keyword>
<dbReference type="Proteomes" id="UP000194360">
    <property type="component" value="Unassembled WGS sequence"/>
</dbReference>
<reference evidence="8 9" key="1">
    <citation type="submission" date="2016-09" db="EMBL/GenBank/DDBJ databases">
        <title>Pseudonocardia autotrophica DSM535, a candidate organism with high potential of specific P450 cytochromes.</title>
        <authorList>
            <person name="Grumaz C."/>
            <person name="Vainshtein Y."/>
            <person name="Kirstahler P."/>
            <person name="Sohn K."/>
        </authorList>
    </citation>
    <scope>NUCLEOTIDE SEQUENCE [LARGE SCALE GENOMIC DNA]</scope>
    <source>
        <strain evidence="8 9">DSM 535</strain>
    </source>
</reference>